<dbReference type="InterPro" id="IPR050595">
    <property type="entry name" value="Bact_response_regulator"/>
</dbReference>
<feature type="modified residue" description="4-aspartylphosphate" evidence="6">
    <location>
        <position position="78"/>
    </location>
</feature>
<evidence type="ECO:0000259" key="7">
    <source>
        <dbReference type="PROSITE" id="PS50110"/>
    </source>
</evidence>
<evidence type="ECO:0000256" key="2">
    <source>
        <dbReference type="ARBA" id="ARBA00023012"/>
    </source>
</evidence>
<comment type="caution">
    <text evidence="8">The sequence shown here is derived from an EMBL/GenBank/DDBJ whole genome shotgun (WGS) entry which is preliminary data.</text>
</comment>
<feature type="domain" description="Response regulatory" evidence="7">
    <location>
        <begin position="29"/>
        <end position="145"/>
    </location>
</feature>
<dbReference type="SMART" id="SM00448">
    <property type="entry name" value="REC"/>
    <property type="match status" value="1"/>
</dbReference>
<evidence type="ECO:0000256" key="3">
    <source>
        <dbReference type="ARBA" id="ARBA00023015"/>
    </source>
</evidence>
<name>A0A8J3YN59_9ACTN</name>
<keyword evidence="1 6" id="KW-0597">Phosphoprotein</keyword>
<evidence type="ECO:0000313" key="8">
    <source>
        <dbReference type="EMBL" id="GIJ46950.1"/>
    </source>
</evidence>
<dbReference type="FunFam" id="3.40.50.2300:FF:000001">
    <property type="entry name" value="DNA-binding response regulator PhoB"/>
    <property type="match status" value="1"/>
</dbReference>
<dbReference type="RefSeq" id="WP_203900646.1">
    <property type="nucleotide sequence ID" value="NZ_BOPF01000013.1"/>
</dbReference>
<sequence>MLATIADENRAAAESFRAIDTFASTDPATVLVVDDDPDIRQLIGLKLWHAGYSVVIADNGDRALEALRDRTPDLVVLDVMMPGTDGLEVCRRLREDPRTADVPVIMMTAKAHSIFVLEGYEAGATSYMTKPFSPRELVAEVESLLTKAS</sequence>
<accession>A0A8J3YN59</accession>
<evidence type="ECO:0000313" key="9">
    <source>
        <dbReference type="Proteomes" id="UP000619260"/>
    </source>
</evidence>
<dbReference type="AlphaFoldDB" id="A0A8J3YN59"/>
<evidence type="ECO:0000256" key="5">
    <source>
        <dbReference type="ARBA" id="ARBA00023163"/>
    </source>
</evidence>
<keyword evidence="4" id="KW-0238">DNA-binding</keyword>
<organism evidence="8 9">
    <name type="scientific">Virgisporangium aliadipatigenens</name>
    <dbReference type="NCBI Taxonomy" id="741659"/>
    <lineage>
        <taxon>Bacteria</taxon>
        <taxon>Bacillati</taxon>
        <taxon>Actinomycetota</taxon>
        <taxon>Actinomycetes</taxon>
        <taxon>Micromonosporales</taxon>
        <taxon>Micromonosporaceae</taxon>
        <taxon>Virgisporangium</taxon>
    </lineage>
</organism>
<dbReference type="Gene3D" id="3.40.50.2300">
    <property type="match status" value="1"/>
</dbReference>
<evidence type="ECO:0000256" key="1">
    <source>
        <dbReference type="ARBA" id="ARBA00022553"/>
    </source>
</evidence>
<dbReference type="InterPro" id="IPR001789">
    <property type="entry name" value="Sig_transdc_resp-reg_receiver"/>
</dbReference>
<gene>
    <name evidence="8" type="ORF">Val02_38360</name>
</gene>
<reference evidence="8" key="1">
    <citation type="submission" date="2021-01" db="EMBL/GenBank/DDBJ databases">
        <title>Whole genome shotgun sequence of Virgisporangium aliadipatigenens NBRC 105644.</title>
        <authorList>
            <person name="Komaki H."/>
            <person name="Tamura T."/>
        </authorList>
    </citation>
    <scope>NUCLEOTIDE SEQUENCE</scope>
    <source>
        <strain evidence="8">NBRC 105644</strain>
    </source>
</reference>
<dbReference type="InterPro" id="IPR011006">
    <property type="entry name" value="CheY-like_superfamily"/>
</dbReference>
<dbReference type="PROSITE" id="PS50110">
    <property type="entry name" value="RESPONSE_REGULATORY"/>
    <property type="match status" value="1"/>
</dbReference>
<keyword evidence="3" id="KW-0805">Transcription regulation</keyword>
<keyword evidence="5" id="KW-0804">Transcription</keyword>
<dbReference type="PANTHER" id="PTHR44591:SF3">
    <property type="entry name" value="RESPONSE REGULATORY DOMAIN-CONTAINING PROTEIN"/>
    <property type="match status" value="1"/>
</dbReference>
<dbReference type="Pfam" id="PF00072">
    <property type="entry name" value="Response_reg"/>
    <property type="match status" value="1"/>
</dbReference>
<dbReference type="PANTHER" id="PTHR44591">
    <property type="entry name" value="STRESS RESPONSE REGULATOR PROTEIN 1"/>
    <property type="match status" value="1"/>
</dbReference>
<dbReference type="GO" id="GO:0003677">
    <property type="term" value="F:DNA binding"/>
    <property type="evidence" value="ECO:0007669"/>
    <property type="project" value="UniProtKB-KW"/>
</dbReference>
<keyword evidence="9" id="KW-1185">Reference proteome</keyword>
<protein>
    <recommendedName>
        <fullName evidence="7">Response regulatory domain-containing protein</fullName>
    </recommendedName>
</protein>
<dbReference type="GO" id="GO:0000160">
    <property type="term" value="P:phosphorelay signal transduction system"/>
    <property type="evidence" value="ECO:0007669"/>
    <property type="project" value="UniProtKB-KW"/>
</dbReference>
<evidence type="ECO:0000256" key="4">
    <source>
        <dbReference type="ARBA" id="ARBA00023125"/>
    </source>
</evidence>
<dbReference type="EMBL" id="BOPF01000013">
    <property type="protein sequence ID" value="GIJ46950.1"/>
    <property type="molecule type" value="Genomic_DNA"/>
</dbReference>
<proteinExistence type="predicted"/>
<keyword evidence="2" id="KW-0902">Two-component regulatory system</keyword>
<dbReference type="Proteomes" id="UP000619260">
    <property type="component" value="Unassembled WGS sequence"/>
</dbReference>
<dbReference type="SUPFAM" id="SSF52172">
    <property type="entry name" value="CheY-like"/>
    <property type="match status" value="1"/>
</dbReference>
<evidence type="ECO:0000256" key="6">
    <source>
        <dbReference type="PROSITE-ProRule" id="PRU00169"/>
    </source>
</evidence>